<accession>A0A2T9JZV5</accession>
<dbReference type="Gene3D" id="1.50.10.10">
    <property type="match status" value="1"/>
</dbReference>
<keyword evidence="2 3" id="KW-0413">Isomerase</keyword>
<dbReference type="OrthoDB" id="9806359at2"/>
<organism evidence="3 4">
    <name type="scientific">Caulobacter endophyticus</name>
    <dbReference type="NCBI Taxonomy" id="2172652"/>
    <lineage>
        <taxon>Bacteria</taxon>
        <taxon>Pseudomonadati</taxon>
        <taxon>Pseudomonadota</taxon>
        <taxon>Alphaproteobacteria</taxon>
        <taxon>Caulobacterales</taxon>
        <taxon>Caulobacteraceae</taxon>
        <taxon>Caulobacter</taxon>
    </lineage>
</organism>
<protein>
    <submittedName>
        <fullName evidence="3">Mannose-6-phosphate isomerase</fullName>
    </submittedName>
</protein>
<dbReference type="SUPFAM" id="SSF48208">
    <property type="entry name" value="Six-hairpin glycosidases"/>
    <property type="match status" value="1"/>
</dbReference>
<dbReference type="InterPro" id="IPR008928">
    <property type="entry name" value="6-hairpin_glycosidase_sf"/>
</dbReference>
<gene>
    <name evidence="3" type="ORF">DDF67_12560</name>
</gene>
<dbReference type="EMBL" id="QDKQ01000043">
    <property type="protein sequence ID" value="PVM89163.1"/>
    <property type="molecule type" value="Genomic_DNA"/>
</dbReference>
<proteinExistence type="inferred from homology"/>
<dbReference type="Pfam" id="PF07221">
    <property type="entry name" value="GlcNAc_2-epim"/>
    <property type="match status" value="1"/>
</dbReference>
<reference evidence="3 4" key="1">
    <citation type="submission" date="2018-04" db="EMBL/GenBank/DDBJ databases">
        <title>The genome sequence of Caulobacter sp. 744.</title>
        <authorList>
            <person name="Gao J."/>
            <person name="Sun J."/>
        </authorList>
    </citation>
    <scope>NUCLEOTIDE SEQUENCE [LARGE SCALE GENOMIC DNA]</scope>
    <source>
        <strain evidence="3 4">774</strain>
    </source>
</reference>
<dbReference type="Proteomes" id="UP000245073">
    <property type="component" value="Unassembled WGS sequence"/>
</dbReference>
<comment type="caution">
    <text evidence="3">The sequence shown here is derived from an EMBL/GenBank/DDBJ whole genome shotgun (WGS) entry which is preliminary data.</text>
</comment>
<dbReference type="RefSeq" id="WP_109101227.1">
    <property type="nucleotide sequence ID" value="NZ_QDKQ01000043.1"/>
</dbReference>
<dbReference type="InterPro" id="IPR012341">
    <property type="entry name" value="6hp_glycosidase-like_sf"/>
</dbReference>
<dbReference type="GO" id="GO:0016853">
    <property type="term" value="F:isomerase activity"/>
    <property type="evidence" value="ECO:0007669"/>
    <property type="project" value="UniProtKB-KW"/>
</dbReference>
<evidence type="ECO:0000313" key="3">
    <source>
        <dbReference type="EMBL" id="PVM89163.1"/>
    </source>
</evidence>
<sequence length="388" mass="43081">MLAQKSINFTAVNDWLFDQALPFWAEAGVDRVNGGFVEHLTLKAENAHAPFKRVRAQARQIYCFSQAALLGWSDGAAVADHGWDFLQRHGRREDGAWVRRLAPDGSQLDTTCDAYDMAFVLFAHAWRHKVTKDPAVEASALATLDALDRTLAHPSGLGWLAEEGDAGPRQQNPHMHLIEAAIELAETTGNERFQAFGRTIAALFGERILNRETGVLREFFAPDWSALDTPAGRIVEPGHQLEWAWILERAAPILEIDMSREADLLHAHAEKHGIAPVTGLTYDQVDVDGKVILGDHRSWPQTEALKANLAMLEGRGLDTRDRIAVCVDNLLERYLAPAPTGTWIDQLDSKLKPRVDKIPSTTLYHVQLAFTELLRLQPAIQSMDADAA</sequence>
<dbReference type="GO" id="GO:0005975">
    <property type="term" value="P:carbohydrate metabolic process"/>
    <property type="evidence" value="ECO:0007669"/>
    <property type="project" value="InterPro"/>
</dbReference>
<comment type="similarity">
    <text evidence="1">Belongs to the N-acylglucosamine 2-epimerase family.</text>
</comment>
<name>A0A2T9JZV5_9CAUL</name>
<evidence type="ECO:0000256" key="2">
    <source>
        <dbReference type="ARBA" id="ARBA00023235"/>
    </source>
</evidence>
<dbReference type="InterPro" id="IPR010819">
    <property type="entry name" value="AGE/CE"/>
</dbReference>
<dbReference type="PANTHER" id="PTHR15108">
    <property type="entry name" value="N-ACYLGLUCOSAMINE-2-EPIMERASE"/>
    <property type="match status" value="1"/>
</dbReference>
<dbReference type="AlphaFoldDB" id="A0A2T9JZV5"/>
<keyword evidence="4" id="KW-1185">Reference proteome</keyword>
<evidence type="ECO:0000256" key="1">
    <source>
        <dbReference type="ARBA" id="ARBA00008558"/>
    </source>
</evidence>
<evidence type="ECO:0000313" key="4">
    <source>
        <dbReference type="Proteomes" id="UP000245073"/>
    </source>
</evidence>